<feature type="signal peptide" evidence="1">
    <location>
        <begin position="1"/>
        <end position="29"/>
    </location>
</feature>
<feature type="chain" id="PRO_5006623915" description="Lipoprotein" evidence="1">
    <location>
        <begin position="30"/>
        <end position="150"/>
    </location>
</feature>
<protein>
    <recommendedName>
        <fullName evidence="4">Lipoprotein</fullName>
    </recommendedName>
</protein>
<evidence type="ECO:0000313" key="3">
    <source>
        <dbReference type="Proteomes" id="UP000198736"/>
    </source>
</evidence>
<dbReference type="EMBL" id="CZPZ01000009">
    <property type="protein sequence ID" value="CUS34462.1"/>
    <property type="molecule type" value="Genomic_DNA"/>
</dbReference>
<evidence type="ECO:0000313" key="2">
    <source>
        <dbReference type="EMBL" id="CUS34462.1"/>
    </source>
</evidence>
<dbReference type="Proteomes" id="UP000198736">
    <property type="component" value="Unassembled WGS sequence"/>
</dbReference>
<reference evidence="3" key="1">
    <citation type="submission" date="2015-10" db="EMBL/GenBank/DDBJ databases">
        <authorList>
            <person name="Luecker S."/>
            <person name="Luecker S."/>
        </authorList>
    </citation>
    <scope>NUCLEOTIDE SEQUENCE [LARGE SCALE GENOMIC DNA]</scope>
</reference>
<accession>A0A0S4LC94</accession>
<keyword evidence="1" id="KW-0732">Signal</keyword>
<keyword evidence="3" id="KW-1185">Reference proteome</keyword>
<name>A0A0S4LC94_9BACT</name>
<organism evidence="2 3">
    <name type="scientific">Candidatus Nitrospira nitrificans</name>
    <dbReference type="NCBI Taxonomy" id="1742973"/>
    <lineage>
        <taxon>Bacteria</taxon>
        <taxon>Pseudomonadati</taxon>
        <taxon>Nitrospirota</taxon>
        <taxon>Nitrospiria</taxon>
        <taxon>Nitrospirales</taxon>
        <taxon>Nitrospiraceae</taxon>
        <taxon>Nitrospira</taxon>
    </lineage>
</organism>
<evidence type="ECO:0000256" key="1">
    <source>
        <dbReference type="SAM" id="SignalP"/>
    </source>
</evidence>
<gene>
    <name evidence="2" type="ORF">COMA2_170018</name>
</gene>
<dbReference type="AlphaFoldDB" id="A0A0S4LC94"/>
<sequence>MALIHMHILSRLFMGCMMIMTLFSTTSCAQPPPIDKKYYSSRLYDLPYERVFNAVHARVAEYPMGMAEANETDGIVKSRIGSTTPGSSATVGYQITVVILQAGKRRRVTPDWHMNVSSERSQPHLVPISIDERPRLYVEFFEELDKYFKN</sequence>
<evidence type="ECO:0008006" key="4">
    <source>
        <dbReference type="Google" id="ProtNLM"/>
    </source>
</evidence>
<proteinExistence type="predicted"/>